<dbReference type="Gramene" id="OPUNC08G09320.2">
    <property type="protein sequence ID" value="OPUNC08G09320.2"/>
    <property type="gene ID" value="OPUNC08G09320"/>
</dbReference>
<dbReference type="Proteomes" id="UP000026962">
    <property type="component" value="Chromosome 8"/>
</dbReference>
<dbReference type="AlphaFoldDB" id="A0A0E0LTL7"/>
<proteinExistence type="predicted"/>
<organism evidence="1">
    <name type="scientific">Oryza punctata</name>
    <name type="common">Red rice</name>
    <dbReference type="NCBI Taxonomy" id="4537"/>
    <lineage>
        <taxon>Eukaryota</taxon>
        <taxon>Viridiplantae</taxon>
        <taxon>Streptophyta</taxon>
        <taxon>Embryophyta</taxon>
        <taxon>Tracheophyta</taxon>
        <taxon>Spermatophyta</taxon>
        <taxon>Magnoliopsida</taxon>
        <taxon>Liliopsida</taxon>
        <taxon>Poales</taxon>
        <taxon>Poaceae</taxon>
        <taxon>BOP clade</taxon>
        <taxon>Oryzoideae</taxon>
        <taxon>Oryzeae</taxon>
        <taxon>Oryzinae</taxon>
        <taxon>Oryza</taxon>
    </lineage>
</organism>
<name>A0A0E0LTL7_ORYPU</name>
<dbReference type="EnsemblPlants" id="OPUNC08G09320.2">
    <property type="protein sequence ID" value="OPUNC08G09320.2"/>
    <property type="gene ID" value="OPUNC08G09320"/>
</dbReference>
<evidence type="ECO:0000313" key="2">
    <source>
        <dbReference type="Proteomes" id="UP000026962"/>
    </source>
</evidence>
<sequence>MTDLVAVSAPICSSPPFLYQNRRPVITQSGCGLARPWSHRRSTLSPRRTPPAALKYWKFTNSPVDVRFVWVSA</sequence>
<accession>A0A0E0LTL7</accession>
<reference evidence="1" key="2">
    <citation type="submission" date="2018-05" db="EMBL/GenBank/DDBJ databases">
        <title>OpunRS2 (Oryza punctata Reference Sequence Version 2).</title>
        <authorList>
            <person name="Zhang J."/>
            <person name="Kudrna D."/>
            <person name="Lee S."/>
            <person name="Talag J."/>
            <person name="Welchert J."/>
            <person name="Wing R.A."/>
        </authorList>
    </citation>
    <scope>NUCLEOTIDE SEQUENCE [LARGE SCALE GENOMIC DNA]</scope>
</reference>
<reference evidence="1" key="1">
    <citation type="submission" date="2015-04" db="UniProtKB">
        <authorList>
            <consortium name="EnsemblPlants"/>
        </authorList>
    </citation>
    <scope>IDENTIFICATION</scope>
</reference>
<evidence type="ECO:0000313" key="1">
    <source>
        <dbReference type="EnsemblPlants" id="OPUNC08G09320.2"/>
    </source>
</evidence>
<keyword evidence="2" id="KW-1185">Reference proteome</keyword>
<dbReference type="HOGENOM" id="CLU_2709094_0_0_1"/>
<protein>
    <submittedName>
        <fullName evidence="1">Uncharacterized protein</fullName>
    </submittedName>
</protein>